<protein>
    <recommendedName>
        <fullName evidence="3">HTH crp-type domain-containing protein</fullName>
    </recommendedName>
</protein>
<evidence type="ECO:0000313" key="1">
    <source>
        <dbReference type="EMBL" id="MFC4410587.1"/>
    </source>
</evidence>
<dbReference type="Proteomes" id="UP001595817">
    <property type="component" value="Unassembled WGS sequence"/>
</dbReference>
<comment type="caution">
    <text evidence="1">The sequence shown here is derived from an EMBL/GenBank/DDBJ whole genome shotgun (WGS) entry which is preliminary data.</text>
</comment>
<keyword evidence="2" id="KW-1185">Reference proteome</keyword>
<sequence>MRKHSVVFSEGRYKMPLAARKQIKANWICCMDTYQVNLPKKFFQLVDFLLSEADNHGVIFTTNSEIKQRANLSYTTISKSFHFLEKYELIEKRNGIVLINHLHQEGIFD</sequence>
<reference evidence="2" key="1">
    <citation type="journal article" date="2019" name="Int. J. Syst. Evol. Microbiol.">
        <title>The Global Catalogue of Microorganisms (GCM) 10K type strain sequencing project: providing services to taxonomists for standard genome sequencing and annotation.</title>
        <authorList>
            <consortium name="The Broad Institute Genomics Platform"/>
            <consortium name="The Broad Institute Genome Sequencing Center for Infectious Disease"/>
            <person name="Wu L."/>
            <person name="Ma J."/>
        </authorList>
    </citation>
    <scope>NUCLEOTIDE SEQUENCE [LARGE SCALE GENOMIC DNA]</scope>
    <source>
        <strain evidence="2">CCUG 59778</strain>
    </source>
</reference>
<name>A0ABV8X8F1_9LACT</name>
<evidence type="ECO:0000313" key="2">
    <source>
        <dbReference type="Proteomes" id="UP001595817"/>
    </source>
</evidence>
<gene>
    <name evidence="1" type="ORF">ACFOZY_09200</name>
</gene>
<organism evidence="1 2">
    <name type="scientific">Chungangia koreensis</name>
    <dbReference type="NCBI Taxonomy" id="752657"/>
    <lineage>
        <taxon>Bacteria</taxon>
        <taxon>Bacillati</taxon>
        <taxon>Bacillota</taxon>
        <taxon>Bacilli</taxon>
        <taxon>Lactobacillales</taxon>
        <taxon>Chungangia</taxon>
    </lineage>
</organism>
<evidence type="ECO:0008006" key="3">
    <source>
        <dbReference type="Google" id="ProtNLM"/>
    </source>
</evidence>
<dbReference type="EMBL" id="JBHSEC010000019">
    <property type="protein sequence ID" value="MFC4410587.1"/>
    <property type="molecule type" value="Genomic_DNA"/>
</dbReference>
<proteinExistence type="predicted"/>
<dbReference type="RefSeq" id="WP_378154598.1">
    <property type="nucleotide sequence ID" value="NZ_JBHSEC010000019.1"/>
</dbReference>
<accession>A0ABV8X8F1</accession>